<name>A0A2J8B5D3_9FIRM</name>
<evidence type="ECO:0000256" key="6">
    <source>
        <dbReference type="HAMAP-Rule" id="MF_00073"/>
    </source>
</evidence>
<dbReference type="GO" id="GO:0031564">
    <property type="term" value="P:transcription antitermination"/>
    <property type="evidence" value="ECO:0007669"/>
    <property type="project" value="UniProtKB-KW"/>
</dbReference>
<dbReference type="SUPFAM" id="SSF48013">
    <property type="entry name" value="NusB-like"/>
    <property type="match status" value="1"/>
</dbReference>
<proteinExistence type="inferred from homology"/>
<dbReference type="Proteomes" id="UP000236394">
    <property type="component" value="Unassembled WGS sequence"/>
</dbReference>
<dbReference type="RefSeq" id="WP_012993106.1">
    <property type="nucleotide sequence ID" value="NZ_NBZD01000001.1"/>
</dbReference>
<protein>
    <recommendedName>
        <fullName evidence="6">Transcription antitermination protein NusB</fullName>
    </recommendedName>
    <alternativeName>
        <fullName evidence="6">Antitermination factor NusB</fullName>
    </alternativeName>
</protein>
<dbReference type="OMA" id="DRMPVVD"/>
<dbReference type="Gene3D" id="1.10.940.10">
    <property type="entry name" value="NusB-like"/>
    <property type="match status" value="1"/>
</dbReference>
<dbReference type="InterPro" id="IPR006027">
    <property type="entry name" value="NusB_RsmB_TIM44"/>
</dbReference>
<dbReference type="InterPro" id="IPR011605">
    <property type="entry name" value="NusB_fam"/>
</dbReference>
<accession>A0A2J8B5D3</accession>
<comment type="function">
    <text evidence="6">Involved in transcription antitermination. Required for transcription of ribosomal RNA (rRNA) genes. Binds specifically to the boxA antiterminator sequence of the ribosomal RNA (rrn) operons.</text>
</comment>
<evidence type="ECO:0000259" key="7">
    <source>
        <dbReference type="Pfam" id="PF01029"/>
    </source>
</evidence>
<dbReference type="AlphaFoldDB" id="A0A2J8B5D3"/>
<keyword evidence="2 6" id="KW-0889">Transcription antitermination</keyword>
<keyword evidence="5 6" id="KW-0804">Transcription</keyword>
<dbReference type="NCBIfam" id="TIGR01951">
    <property type="entry name" value="nusB"/>
    <property type="match status" value="1"/>
</dbReference>
<keyword evidence="4 6" id="KW-0805">Transcription regulation</keyword>
<evidence type="ECO:0000256" key="2">
    <source>
        <dbReference type="ARBA" id="ARBA00022814"/>
    </source>
</evidence>
<dbReference type="GO" id="GO:0005829">
    <property type="term" value="C:cytosol"/>
    <property type="evidence" value="ECO:0007669"/>
    <property type="project" value="TreeGrafter"/>
</dbReference>
<dbReference type="PANTHER" id="PTHR11078">
    <property type="entry name" value="N UTILIZATION SUBSTANCE PROTEIN B-RELATED"/>
    <property type="match status" value="1"/>
</dbReference>
<evidence type="ECO:0000256" key="1">
    <source>
        <dbReference type="ARBA" id="ARBA00005952"/>
    </source>
</evidence>
<dbReference type="Pfam" id="PF01029">
    <property type="entry name" value="NusB"/>
    <property type="match status" value="1"/>
</dbReference>
<evidence type="ECO:0000256" key="3">
    <source>
        <dbReference type="ARBA" id="ARBA00022884"/>
    </source>
</evidence>
<feature type="domain" description="NusB/RsmB/TIM44" evidence="7">
    <location>
        <begin position="4"/>
        <end position="132"/>
    </location>
</feature>
<sequence>MKRREAREQAFKFLYQIQVQTDDIPAQREYFLRSCRDEFGFEDADISYITGVVDGVIKETAEFDRQISTCLKKWTVDRLPCVDLAILRLALYEIKYEHVAFSIIANEAVLLAKKYSTEESRSYINGILGKLMPKEDEQSVKDMAETEADEV</sequence>
<dbReference type="EMBL" id="NBZD01000001">
    <property type="protein sequence ID" value="PNH19969.1"/>
    <property type="molecule type" value="Genomic_DNA"/>
</dbReference>
<dbReference type="InterPro" id="IPR035926">
    <property type="entry name" value="NusB-like_sf"/>
</dbReference>
<dbReference type="GO" id="GO:0003723">
    <property type="term" value="F:RNA binding"/>
    <property type="evidence" value="ECO:0007669"/>
    <property type="project" value="UniProtKB-UniRule"/>
</dbReference>
<evidence type="ECO:0000313" key="9">
    <source>
        <dbReference type="Proteomes" id="UP000236394"/>
    </source>
</evidence>
<evidence type="ECO:0000313" key="8">
    <source>
        <dbReference type="EMBL" id="PNH19969.1"/>
    </source>
</evidence>
<evidence type="ECO:0000256" key="4">
    <source>
        <dbReference type="ARBA" id="ARBA00023015"/>
    </source>
</evidence>
<comment type="similarity">
    <text evidence="1 6">Belongs to the NusB family.</text>
</comment>
<gene>
    <name evidence="6" type="primary">nusB</name>
    <name evidence="8" type="ORF">B7R76_03630</name>
</gene>
<keyword evidence="3 6" id="KW-0694">RNA-binding</keyword>
<dbReference type="PANTHER" id="PTHR11078:SF3">
    <property type="entry name" value="ANTITERMINATION NUSB DOMAIN-CONTAINING PROTEIN"/>
    <property type="match status" value="1"/>
</dbReference>
<comment type="caution">
    <text evidence="8">The sequence shown here is derived from an EMBL/GenBank/DDBJ whole genome shotgun (WGS) entry which is preliminary data.</text>
</comment>
<dbReference type="HAMAP" id="MF_00073">
    <property type="entry name" value="NusB"/>
    <property type="match status" value="1"/>
</dbReference>
<organism evidence="8 9">
    <name type="scientific">Mageeibacillus indolicus</name>
    <dbReference type="NCBI Taxonomy" id="884684"/>
    <lineage>
        <taxon>Bacteria</taxon>
        <taxon>Bacillati</taxon>
        <taxon>Bacillota</taxon>
        <taxon>Clostridia</taxon>
        <taxon>Eubacteriales</taxon>
        <taxon>Oscillospiraceae</taxon>
        <taxon>Mageeibacillus</taxon>
    </lineage>
</organism>
<reference evidence="9" key="1">
    <citation type="submission" date="2017-04" db="EMBL/GenBank/DDBJ databases">
        <authorList>
            <person name="Bumgarner R.E."/>
            <person name="Fredricks D.N."/>
            <person name="Srinivasan S."/>
        </authorList>
    </citation>
    <scope>NUCLEOTIDE SEQUENCE [LARGE SCALE GENOMIC DNA]</scope>
    <source>
        <strain evidence="9">KA00405</strain>
    </source>
</reference>
<evidence type="ECO:0000256" key="5">
    <source>
        <dbReference type="ARBA" id="ARBA00023163"/>
    </source>
</evidence>
<dbReference type="GO" id="GO:0006353">
    <property type="term" value="P:DNA-templated transcription termination"/>
    <property type="evidence" value="ECO:0007669"/>
    <property type="project" value="UniProtKB-UniRule"/>
</dbReference>